<dbReference type="InterPro" id="IPR045499">
    <property type="entry name" value="DUF6492"/>
</dbReference>
<dbReference type="Pfam" id="PF20102">
    <property type="entry name" value="DUF6492"/>
    <property type="match status" value="1"/>
</dbReference>
<accession>A0A4S4C8I8</accession>
<evidence type="ECO:0008006" key="3">
    <source>
        <dbReference type="Google" id="ProtNLM"/>
    </source>
</evidence>
<organism evidence="1 2">
    <name type="scientific">Cohnella fermenti</name>
    <dbReference type="NCBI Taxonomy" id="2565925"/>
    <lineage>
        <taxon>Bacteria</taxon>
        <taxon>Bacillati</taxon>
        <taxon>Bacillota</taxon>
        <taxon>Bacilli</taxon>
        <taxon>Bacillales</taxon>
        <taxon>Paenibacillaceae</taxon>
        <taxon>Cohnella</taxon>
    </lineage>
</organism>
<dbReference type="RefSeq" id="WP_136368280.1">
    <property type="nucleotide sequence ID" value="NZ_SSOB01000002.1"/>
</dbReference>
<dbReference type="Proteomes" id="UP000310636">
    <property type="component" value="Unassembled WGS sequence"/>
</dbReference>
<protein>
    <recommendedName>
        <fullName evidence="3">Glycosyltransferase family 2 protein</fullName>
    </recommendedName>
</protein>
<dbReference type="OrthoDB" id="5323158at2"/>
<sequence>MPSGKAIDVLIPAIEKDLATLPHVIDSIRKHVRHPIGRIHLVSPDSRPLKSLAKAKGCAFVDERSLVSLKKSDIRYGTKQWERSGWLYQQLLKLSGDTVGKEAYVLVADADTVLIRPHRFLKGRRPIFYTRTWSQPEYYRTYRKLLGREPTSPVSFVTHYMLFHKRTLAGLKKAIEKKHGTKWYEAILKCMDRKQPFAFSEFETYGNYVYSVAPGSCLLRSAKNKHVHRAFGTLTGAELRTYSRKYRSLSFHQRREYSKRG</sequence>
<evidence type="ECO:0000313" key="2">
    <source>
        <dbReference type="Proteomes" id="UP000310636"/>
    </source>
</evidence>
<comment type="caution">
    <text evidence="1">The sequence shown here is derived from an EMBL/GenBank/DDBJ whole genome shotgun (WGS) entry which is preliminary data.</text>
</comment>
<reference evidence="1 2" key="1">
    <citation type="submission" date="2019-04" db="EMBL/GenBank/DDBJ databases">
        <title>Cohnella sp. nov. isolated from preserved vegetables.</title>
        <authorList>
            <person name="Lin S.-Y."/>
            <person name="Hung M.-H."/>
            <person name="Young C.-C."/>
        </authorList>
    </citation>
    <scope>NUCLEOTIDE SEQUENCE [LARGE SCALE GENOMIC DNA]</scope>
    <source>
        <strain evidence="1 2">CC-MHH1044</strain>
    </source>
</reference>
<proteinExistence type="predicted"/>
<name>A0A4S4C8I8_9BACL</name>
<dbReference type="EMBL" id="SSOB01000002">
    <property type="protein sequence ID" value="THF84277.1"/>
    <property type="molecule type" value="Genomic_DNA"/>
</dbReference>
<gene>
    <name evidence="1" type="ORF">E6C55_02410</name>
</gene>
<dbReference type="AlphaFoldDB" id="A0A4S4C8I8"/>
<keyword evidence="2" id="KW-1185">Reference proteome</keyword>
<evidence type="ECO:0000313" key="1">
    <source>
        <dbReference type="EMBL" id="THF84277.1"/>
    </source>
</evidence>